<keyword evidence="17" id="KW-1185">Reference proteome</keyword>
<evidence type="ECO:0000256" key="4">
    <source>
        <dbReference type="ARBA" id="ARBA00009636"/>
    </source>
</evidence>
<evidence type="ECO:0000256" key="11">
    <source>
        <dbReference type="ARBA" id="ARBA00023273"/>
    </source>
</evidence>
<dbReference type="PANTHER" id="PTHR11588">
    <property type="entry name" value="TUBULIN"/>
    <property type="match status" value="1"/>
</dbReference>
<evidence type="ECO:0000256" key="1">
    <source>
        <dbReference type="ARBA" id="ARBA00004114"/>
    </source>
</evidence>
<dbReference type="InterPro" id="IPR003008">
    <property type="entry name" value="Tubulin_FtsZ_GTPase"/>
</dbReference>
<dbReference type="PRINTS" id="PR01224">
    <property type="entry name" value="DELTATUBULIN"/>
</dbReference>
<dbReference type="GO" id="GO:0030030">
    <property type="term" value="P:cell projection organization"/>
    <property type="evidence" value="ECO:0007669"/>
    <property type="project" value="UniProtKB-KW"/>
</dbReference>
<dbReference type="GO" id="GO:0005634">
    <property type="term" value="C:nucleus"/>
    <property type="evidence" value="ECO:0007669"/>
    <property type="project" value="UniProtKB-SubCell"/>
</dbReference>
<evidence type="ECO:0000313" key="16">
    <source>
        <dbReference type="EMBL" id="KAL1501802.1"/>
    </source>
</evidence>
<keyword evidence="6 14" id="KW-0493">Microtubule</keyword>
<dbReference type="EMBL" id="JBDJPC010000005">
    <property type="protein sequence ID" value="KAL1501802.1"/>
    <property type="molecule type" value="Genomic_DNA"/>
</dbReference>
<comment type="function">
    <text evidence="13">Acts as a positive regulator of hedgehog signaling and regulates ciliary function.</text>
</comment>
<dbReference type="Pfam" id="PF00091">
    <property type="entry name" value="Tubulin"/>
    <property type="match status" value="1"/>
</dbReference>
<dbReference type="PROSITE" id="PS00227">
    <property type="entry name" value="TUBULIN"/>
    <property type="match status" value="1"/>
</dbReference>
<feature type="domain" description="Tubulin/FtsZ GTPase" evidence="15">
    <location>
        <begin position="42"/>
        <end position="230"/>
    </location>
</feature>
<sequence length="405" mass="46416">MSILSLQFGQCGNQVCEMLYSLLEQDIQAKKTINQDFYAESTTKWFDINNKGHLRPRSIFIDTETKVVKPLKSLQIVAKAIGGSANNWACGYAENSRLIKADVLNLVRQEVEKCDRLTNFLTFYSLSGGTGSGVGSAVIEELCTDYPNKILVNCAILPYTRGEIATQSYNSLLNLAKLYPLVDSTILIENERLHHQCKYSIGLSEITYNHLNALIAQQISAIFQPLNNTNTFELIKELTPHKNFKFLQIRTEPNKNLSDFECAMPWVGLWNGLNKQNRFDANFTNQIIASTLIARGDGFTECNLRKTSKDFVKWLSKDENFKILSTNVRFLSYKRHLSQILNGSNIVKPLNFILEDAWKLFTHAAYIHHYKKFGVDEHWFLESFQVLENWTRSLLIGPKMRKDNY</sequence>
<dbReference type="GO" id="GO:0005874">
    <property type="term" value="C:microtubule"/>
    <property type="evidence" value="ECO:0007669"/>
    <property type="project" value="UniProtKB-KW"/>
</dbReference>
<dbReference type="Proteomes" id="UP001566132">
    <property type="component" value="Unassembled WGS sequence"/>
</dbReference>
<keyword evidence="9 14" id="KW-0342">GTP-binding</keyword>
<dbReference type="InterPro" id="IPR017975">
    <property type="entry name" value="Tubulin_CS"/>
</dbReference>
<dbReference type="SMART" id="SM00864">
    <property type="entry name" value="Tubulin"/>
    <property type="match status" value="1"/>
</dbReference>
<name>A0ABD1ESM5_HYPHA</name>
<dbReference type="PRINTS" id="PR01161">
    <property type="entry name" value="TUBULIN"/>
</dbReference>
<dbReference type="InterPro" id="IPR002967">
    <property type="entry name" value="Delta_tubulin"/>
</dbReference>
<dbReference type="InterPro" id="IPR000217">
    <property type="entry name" value="Tubulin"/>
</dbReference>
<evidence type="ECO:0000256" key="6">
    <source>
        <dbReference type="ARBA" id="ARBA00022701"/>
    </source>
</evidence>
<keyword evidence="8" id="KW-0970">Cilium biogenesis/degradation</keyword>
<dbReference type="InterPro" id="IPR036525">
    <property type="entry name" value="Tubulin/FtsZ_GTPase_sf"/>
</dbReference>
<accession>A0ABD1ESM5</accession>
<dbReference type="GO" id="GO:0005929">
    <property type="term" value="C:cilium"/>
    <property type="evidence" value="ECO:0007669"/>
    <property type="project" value="UniProtKB-SubCell"/>
</dbReference>
<evidence type="ECO:0000256" key="13">
    <source>
        <dbReference type="ARBA" id="ARBA00046149"/>
    </source>
</evidence>
<dbReference type="GO" id="GO:0005525">
    <property type="term" value="F:GTP binding"/>
    <property type="evidence" value="ECO:0007669"/>
    <property type="project" value="UniProtKB-UniRule"/>
</dbReference>
<keyword evidence="11" id="KW-0966">Cell projection</keyword>
<keyword evidence="10" id="KW-0539">Nucleus</keyword>
<evidence type="ECO:0000259" key="15">
    <source>
        <dbReference type="SMART" id="SM00864"/>
    </source>
</evidence>
<evidence type="ECO:0000256" key="3">
    <source>
        <dbReference type="ARBA" id="ARBA00004138"/>
    </source>
</evidence>
<comment type="subcellular location">
    <subcellularLocation>
        <location evidence="3">Cell projection</location>
        <location evidence="3">Cilium</location>
    </subcellularLocation>
    <subcellularLocation>
        <location evidence="1">Cytoplasm</location>
        <location evidence="1">Cytoskeleton</location>
        <location evidence="1">Microtubule organizing center</location>
        <location evidence="1">Centrosome</location>
        <location evidence="1">Centriole</location>
    </subcellularLocation>
    <subcellularLocation>
        <location evidence="2">Nucleus</location>
    </subcellularLocation>
</comment>
<dbReference type="AlphaFoldDB" id="A0ABD1ESM5"/>
<evidence type="ECO:0000313" key="17">
    <source>
        <dbReference type="Proteomes" id="UP001566132"/>
    </source>
</evidence>
<evidence type="ECO:0000256" key="8">
    <source>
        <dbReference type="ARBA" id="ARBA00022794"/>
    </source>
</evidence>
<evidence type="ECO:0000256" key="9">
    <source>
        <dbReference type="ARBA" id="ARBA00023134"/>
    </source>
</evidence>
<proteinExistence type="inferred from homology"/>
<keyword evidence="7 14" id="KW-0547">Nucleotide-binding</keyword>
<evidence type="ECO:0000256" key="5">
    <source>
        <dbReference type="ARBA" id="ARBA00014184"/>
    </source>
</evidence>
<gene>
    <name evidence="16" type="ORF">ABEB36_007060</name>
</gene>
<evidence type="ECO:0000256" key="10">
    <source>
        <dbReference type="ARBA" id="ARBA00023242"/>
    </source>
</evidence>
<evidence type="ECO:0000256" key="2">
    <source>
        <dbReference type="ARBA" id="ARBA00004123"/>
    </source>
</evidence>
<dbReference type="Gene3D" id="3.40.50.1440">
    <property type="entry name" value="Tubulin/FtsZ, GTPase domain"/>
    <property type="match status" value="1"/>
</dbReference>
<protein>
    <recommendedName>
        <fullName evidence="5">Tubulin delta chain</fullName>
    </recommendedName>
    <alternativeName>
        <fullName evidence="12">Delta-tubulin</fullName>
    </alternativeName>
</protein>
<evidence type="ECO:0000256" key="7">
    <source>
        <dbReference type="ARBA" id="ARBA00022741"/>
    </source>
</evidence>
<evidence type="ECO:0000256" key="12">
    <source>
        <dbReference type="ARBA" id="ARBA00030594"/>
    </source>
</evidence>
<comment type="caution">
    <text evidence="16">The sequence shown here is derived from an EMBL/GenBank/DDBJ whole genome shotgun (WGS) entry which is preliminary data.</text>
</comment>
<reference evidence="16 17" key="1">
    <citation type="submission" date="2024-05" db="EMBL/GenBank/DDBJ databases">
        <title>Genetic variation in Jamaican populations of the coffee berry borer (Hypothenemus hampei).</title>
        <authorList>
            <person name="Errbii M."/>
            <person name="Myrie A."/>
        </authorList>
    </citation>
    <scope>NUCLEOTIDE SEQUENCE [LARGE SCALE GENOMIC DNA]</scope>
    <source>
        <strain evidence="16">JA-Hopewell-2020-01-JO</strain>
        <tissue evidence="16">Whole body</tissue>
    </source>
</reference>
<dbReference type="SUPFAM" id="SSF52490">
    <property type="entry name" value="Tubulin nucleotide-binding domain-like"/>
    <property type="match status" value="1"/>
</dbReference>
<evidence type="ECO:0000256" key="14">
    <source>
        <dbReference type="RuleBase" id="RU000352"/>
    </source>
</evidence>
<dbReference type="SUPFAM" id="SSF55307">
    <property type="entry name" value="Tubulin C-terminal domain-like"/>
    <property type="match status" value="1"/>
</dbReference>
<organism evidence="16 17">
    <name type="scientific">Hypothenemus hampei</name>
    <name type="common">Coffee berry borer</name>
    <dbReference type="NCBI Taxonomy" id="57062"/>
    <lineage>
        <taxon>Eukaryota</taxon>
        <taxon>Metazoa</taxon>
        <taxon>Ecdysozoa</taxon>
        <taxon>Arthropoda</taxon>
        <taxon>Hexapoda</taxon>
        <taxon>Insecta</taxon>
        <taxon>Pterygota</taxon>
        <taxon>Neoptera</taxon>
        <taxon>Endopterygota</taxon>
        <taxon>Coleoptera</taxon>
        <taxon>Polyphaga</taxon>
        <taxon>Cucujiformia</taxon>
        <taxon>Curculionidae</taxon>
        <taxon>Scolytinae</taxon>
        <taxon>Hypothenemus</taxon>
    </lineage>
</organism>
<comment type="similarity">
    <text evidence="4 14">Belongs to the tubulin family.</text>
</comment>
<dbReference type="InterPro" id="IPR008280">
    <property type="entry name" value="Tub_FtsZ_C"/>
</dbReference>
<dbReference type="GO" id="GO:0005814">
    <property type="term" value="C:centriole"/>
    <property type="evidence" value="ECO:0007669"/>
    <property type="project" value="UniProtKB-SubCell"/>
</dbReference>